<gene>
    <name evidence="2" type="ORF">PPENT_87.1.T0070492</name>
</gene>
<evidence type="ECO:0000256" key="1">
    <source>
        <dbReference type="SAM" id="Coils"/>
    </source>
</evidence>
<accession>A0A8S1SKE0</accession>
<feature type="coiled-coil region" evidence="1">
    <location>
        <begin position="221"/>
        <end position="248"/>
    </location>
</feature>
<dbReference type="AlphaFoldDB" id="A0A8S1SKE0"/>
<protein>
    <submittedName>
        <fullName evidence="2">Uncharacterized protein</fullName>
    </submittedName>
</protein>
<organism evidence="2 3">
    <name type="scientific">Paramecium pentaurelia</name>
    <dbReference type="NCBI Taxonomy" id="43138"/>
    <lineage>
        <taxon>Eukaryota</taxon>
        <taxon>Sar</taxon>
        <taxon>Alveolata</taxon>
        <taxon>Ciliophora</taxon>
        <taxon>Intramacronucleata</taxon>
        <taxon>Oligohymenophorea</taxon>
        <taxon>Peniculida</taxon>
        <taxon>Parameciidae</taxon>
        <taxon>Paramecium</taxon>
    </lineage>
</organism>
<keyword evidence="1" id="KW-0175">Coiled coil</keyword>
<evidence type="ECO:0000313" key="2">
    <source>
        <dbReference type="EMBL" id="CAD8139142.1"/>
    </source>
</evidence>
<proteinExistence type="predicted"/>
<reference evidence="2" key="1">
    <citation type="submission" date="2021-01" db="EMBL/GenBank/DDBJ databases">
        <authorList>
            <consortium name="Genoscope - CEA"/>
            <person name="William W."/>
        </authorList>
    </citation>
    <scope>NUCLEOTIDE SEQUENCE</scope>
</reference>
<dbReference type="OrthoDB" id="300026at2759"/>
<comment type="caution">
    <text evidence="2">The sequence shown here is derived from an EMBL/GenBank/DDBJ whole genome shotgun (WGS) entry which is preliminary data.</text>
</comment>
<keyword evidence="3" id="KW-1185">Reference proteome</keyword>
<sequence length="353" mass="42025">MNHRLCVCKYRNPIEFVCTLKECTDRRLICKSCAWDHKQHDSKVLQINEFETMITNDSLVQRIQDVQNAEGINNTLDQLIQIAQTDIMQILKKRCTELKEKVKKHYNPFNRTVEHITNISKKYYNSSTIDSLVKELDISDIQGQLQKMEAAQFQKFSLICKEILNLSDALDKLRKACQEDASPELKTIRNYIQQNLEFKEVKHKTSYDYDLNDYIQKSSLQQQKQSILEKSQTQLQKQQQQVQQIQQDYKKVPPQHMYLSHLEILKQPKQLQEKASPYNYERIKTEHSSNKTLYDYTFMKEEKSQQLQKYHYLDQSKKQEELNNQFNSLSSTDRIYPFYQRQSSQSLYSSSKK</sequence>
<dbReference type="Proteomes" id="UP000689195">
    <property type="component" value="Unassembled WGS sequence"/>
</dbReference>
<dbReference type="EMBL" id="CAJJDO010000007">
    <property type="protein sequence ID" value="CAD8139142.1"/>
    <property type="molecule type" value="Genomic_DNA"/>
</dbReference>
<name>A0A8S1SKE0_9CILI</name>
<evidence type="ECO:0000313" key="3">
    <source>
        <dbReference type="Proteomes" id="UP000689195"/>
    </source>
</evidence>